<name>A0A0A9F3K9_ARUDO</name>
<proteinExistence type="predicted"/>
<reference evidence="1" key="1">
    <citation type="submission" date="2014-09" db="EMBL/GenBank/DDBJ databases">
        <authorList>
            <person name="Magalhaes I.L.F."/>
            <person name="Oliveira U."/>
            <person name="Santos F.R."/>
            <person name="Vidigal T.H.D.A."/>
            <person name="Brescovit A.D."/>
            <person name="Santos A.J."/>
        </authorList>
    </citation>
    <scope>NUCLEOTIDE SEQUENCE</scope>
    <source>
        <tissue evidence="1">Shoot tissue taken approximately 20 cm above the soil surface</tissue>
    </source>
</reference>
<dbReference type="EMBL" id="GBRH01193185">
    <property type="protein sequence ID" value="JAE04711.1"/>
    <property type="molecule type" value="Transcribed_RNA"/>
</dbReference>
<accession>A0A0A9F3K9</accession>
<organism evidence="1">
    <name type="scientific">Arundo donax</name>
    <name type="common">Giant reed</name>
    <name type="synonym">Donax arundinaceus</name>
    <dbReference type="NCBI Taxonomy" id="35708"/>
    <lineage>
        <taxon>Eukaryota</taxon>
        <taxon>Viridiplantae</taxon>
        <taxon>Streptophyta</taxon>
        <taxon>Embryophyta</taxon>
        <taxon>Tracheophyta</taxon>
        <taxon>Spermatophyta</taxon>
        <taxon>Magnoliopsida</taxon>
        <taxon>Liliopsida</taxon>
        <taxon>Poales</taxon>
        <taxon>Poaceae</taxon>
        <taxon>PACMAD clade</taxon>
        <taxon>Arundinoideae</taxon>
        <taxon>Arundineae</taxon>
        <taxon>Arundo</taxon>
    </lineage>
</organism>
<reference evidence="1" key="2">
    <citation type="journal article" date="2015" name="Data Brief">
        <title>Shoot transcriptome of the giant reed, Arundo donax.</title>
        <authorList>
            <person name="Barrero R.A."/>
            <person name="Guerrero F.D."/>
            <person name="Moolhuijzen P."/>
            <person name="Goolsby J.A."/>
            <person name="Tidwell J."/>
            <person name="Bellgard S.E."/>
            <person name="Bellgard M.I."/>
        </authorList>
    </citation>
    <scope>NUCLEOTIDE SEQUENCE</scope>
    <source>
        <tissue evidence="1">Shoot tissue taken approximately 20 cm above the soil surface</tissue>
    </source>
</reference>
<sequence>MLQGHPRLHPRAARLLRQVRIRGEGCSDGRLLLIQSQRFISDGRGNQIADTLWRVELHL</sequence>
<evidence type="ECO:0000313" key="1">
    <source>
        <dbReference type="EMBL" id="JAE04711.1"/>
    </source>
</evidence>
<dbReference type="AlphaFoldDB" id="A0A0A9F3K9"/>
<keyword evidence="1" id="KW-0808">Transferase</keyword>
<protein>
    <submittedName>
        <fullName evidence="1">Glucosamine 6-phosphate N-acetyltransferase</fullName>
    </submittedName>
</protein>
<dbReference type="GO" id="GO:0016740">
    <property type="term" value="F:transferase activity"/>
    <property type="evidence" value="ECO:0007669"/>
    <property type="project" value="UniProtKB-KW"/>
</dbReference>